<gene>
    <name evidence="2" type="ORF">HQ38_04115</name>
</gene>
<dbReference type="InterPro" id="IPR052737">
    <property type="entry name" value="Omega-amidase_YafV"/>
</dbReference>
<dbReference type="GO" id="GO:0050152">
    <property type="term" value="F:omega-amidase activity"/>
    <property type="evidence" value="ECO:0007669"/>
    <property type="project" value="TreeGrafter"/>
</dbReference>
<dbReference type="EMBL" id="JQJC01000012">
    <property type="protein sequence ID" value="KGN94987.1"/>
    <property type="molecule type" value="Genomic_DNA"/>
</dbReference>
<dbReference type="PROSITE" id="PS50263">
    <property type="entry name" value="CN_HYDROLASE"/>
    <property type="match status" value="1"/>
</dbReference>
<dbReference type="GO" id="GO:0106008">
    <property type="term" value="F:2-oxoglutaramate amidase activity"/>
    <property type="evidence" value="ECO:0007669"/>
    <property type="project" value="TreeGrafter"/>
</dbReference>
<feature type="domain" description="CN hydrolase" evidence="1">
    <location>
        <begin position="8"/>
        <end position="239"/>
    </location>
</feature>
<dbReference type="PANTHER" id="PTHR47799:SF1">
    <property type="entry name" value="OMEGA-AMIDASE YAFV"/>
    <property type="match status" value="1"/>
</dbReference>
<dbReference type="PANTHER" id="PTHR47799">
    <property type="entry name" value="OMEGA-AMIDASE YAFV"/>
    <property type="match status" value="1"/>
</dbReference>
<dbReference type="RefSeq" id="WP_023937389.1">
    <property type="nucleotide sequence ID" value="NZ_FUXH01000001.1"/>
</dbReference>
<dbReference type="SUPFAM" id="SSF56317">
    <property type="entry name" value="Carbon-nitrogen hydrolase"/>
    <property type="match status" value="1"/>
</dbReference>
<accession>A0AB34PFW9</accession>
<evidence type="ECO:0000259" key="1">
    <source>
        <dbReference type="PROSITE" id="PS50263"/>
    </source>
</evidence>
<protein>
    <recommendedName>
        <fullName evidence="1">CN hydrolase domain-containing protein</fullName>
    </recommendedName>
</protein>
<comment type="caution">
    <text evidence="2">The sequence shown here is derived from an EMBL/GenBank/DDBJ whole genome shotgun (WGS) entry which is preliminary data.</text>
</comment>
<reference evidence="2 3" key="1">
    <citation type="submission" date="2014-08" db="EMBL/GenBank/DDBJ databases">
        <title>Porphyromonas crevioricanis strain:COT-253_OH1447 Genome sequencing.</title>
        <authorList>
            <person name="Wallis C."/>
            <person name="Deusch O."/>
            <person name="O'Flynn C."/>
            <person name="Davis I."/>
            <person name="Jospin G."/>
            <person name="Darling A.E."/>
            <person name="Coil D.A."/>
            <person name="Alexiev A."/>
            <person name="Horsfall A."/>
            <person name="Kirkwood N."/>
            <person name="Harris S."/>
            <person name="Eisen J.A."/>
        </authorList>
    </citation>
    <scope>NUCLEOTIDE SEQUENCE [LARGE SCALE GENOMIC DNA]</scope>
    <source>
        <strain evidence="3">COT-253 OH1447</strain>
    </source>
</reference>
<evidence type="ECO:0000313" key="3">
    <source>
        <dbReference type="Proteomes" id="UP000030136"/>
    </source>
</evidence>
<dbReference type="InterPro" id="IPR036526">
    <property type="entry name" value="C-N_Hydrolase_sf"/>
</dbReference>
<evidence type="ECO:0000313" key="2">
    <source>
        <dbReference type="EMBL" id="KGN94987.1"/>
    </source>
</evidence>
<dbReference type="Pfam" id="PF00795">
    <property type="entry name" value="CN_hydrolase"/>
    <property type="match status" value="1"/>
</dbReference>
<dbReference type="Proteomes" id="UP000030136">
    <property type="component" value="Unassembled WGS sequence"/>
</dbReference>
<organism evidence="2 3">
    <name type="scientific">Porphyromonas crevioricanis</name>
    <dbReference type="NCBI Taxonomy" id="393921"/>
    <lineage>
        <taxon>Bacteria</taxon>
        <taxon>Pseudomonadati</taxon>
        <taxon>Bacteroidota</taxon>
        <taxon>Bacteroidia</taxon>
        <taxon>Bacteroidales</taxon>
        <taxon>Porphyromonadaceae</taxon>
        <taxon>Porphyromonas</taxon>
    </lineage>
</organism>
<sequence length="262" mass="29781">MKTNESQLHLAVAQYPVDERSPESNLLVVEDLLRYTEADLLVLPECSLSGFSTDFSSVERAAAFPAIDRLAELSARYGVALAGSAFVRQGERYANRGFLLSPDGRVCYQDKRHLFSMAGETELLNPASERNIFEFLGWRILLTVCYDIRFPVWCRNVNNEYDLLINVANWPEPRISAYKILLQARALENLSYVVGANRVGRDERGINYTGESSVVDFKGKHLVQLPLNEANLSFVYLSKEALVTFRQKFPAWKDRDLFSLEI</sequence>
<dbReference type="AlphaFoldDB" id="A0AB34PFW9"/>
<dbReference type="Gene3D" id="3.60.110.10">
    <property type="entry name" value="Carbon-nitrogen hydrolase"/>
    <property type="match status" value="1"/>
</dbReference>
<name>A0AB34PFW9_9PORP</name>
<proteinExistence type="predicted"/>
<dbReference type="InterPro" id="IPR003010">
    <property type="entry name" value="C-N_Hydrolase"/>
</dbReference>